<gene>
    <name evidence="2" type="ORF">GC250_03185</name>
</gene>
<keyword evidence="2" id="KW-0808">Transferase</keyword>
<evidence type="ECO:0000313" key="3">
    <source>
        <dbReference type="Proteomes" id="UP000470772"/>
    </source>
</evidence>
<dbReference type="GO" id="GO:0032259">
    <property type="term" value="P:methylation"/>
    <property type="evidence" value="ECO:0007669"/>
    <property type="project" value="UniProtKB-KW"/>
</dbReference>
<dbReference type="GO" id="GO:0008168">
    <property type="term" value="F:methyltransferase activity"/>
    <property type="evidence" value="ECO:0007669"/>
    <property type="project" value="UniProtKB-KW"/>
</dbReference>
<dbReference type="OrthoDB" id="275825at2157"/>
<dbReference type="EMBL" id="WGGD01000005">
    <property type="protein sequence ID" value="MUN28485.1"/>
    <property type="molecule type" value="Genomic_DNA"/>
</dbReference>
<proteinExistence type="predicted"/>
<protein>
    <submittedName>
        <fullName evidence="2">FkbM family methyltransferase</fullName>
    </submittedName>
</protein>
<organism evidence="2 3">
    <name type="scientific">Sulfuracidifex metallicus DSM 6482 = JCM 9184</name>
    <dbReference type="NCBI Taxonomy" id="523847"/>
    <lineage>
        <taxon>Archaea</taxon>
        <taxon>Thermoproteota</taxon>
        <taxon>Thermoprotei</taxon>
        <taxon>Sulfolobales</taxon>
        <taxon>Sulfolobaceae</taxon>
        <taxon>Sulfuracidifex</taxon>
    </lineage>
</organism>
<dbReference type="PANTHER" id="PTHR34203:SF15">
    <property type="entry name" value="SLL1173 PROTEIN"/>
    <property type="match status" value="1"/>
</dbReference>
<dbReference type="AlphaFoldDB" id="A0A6A9QMJ0"/>
<dbReference type="InterPro" id="IPR029063">
    <property type="entry name" value="SAM-dependent_MTases_sf"/>
</dbReference>
<keyword evidence="2" id="KW-0489">Methyltransferase</keyword>
<evidence type="ECO:0000259" key="1">
    <source>
        <dbReference type="Pfam" id="PF05050"/>
    </source>
</evidence>
<keyword evidence="3" id="KW-1185">Reference proteome</keyword>
<sequence>MHAEIIATFEDEEYGYVDVKNKSVVDIGAFVGDTAIYFAIKGAKKVYAIEPHPAAYEELVENIRINDLEGKIVPLNIAVGDKEGYIDISNVETKQAPVTLFKESEGNGIKVKMETLNNVIKKYNLETNVLKMDCEGCEYNLILNDYEAVSKFDQLAFEYHAYNTGMPVYKLIELLEREYNCEFVDEHIYRKNDPNWDKNKIGILYCVKRK</sequence>
<dbReference type="Gene3D" id="3.40.50.150">
    <property type="entry name" value="Vaccinia Virus protein VP39"/>
    <property type="match status" value="1"/>
</dbReference>
<dbReference type="SUPFAM" id="SSF53335">
    <property type="entry name" value="S-adenosyl-L-methionine-dependent methyltransferases"/>
    <property type="match status" value="1"/>
</dbReference>
<name>A0A6A9QMJ0_SULME</name>
<dbReference type="CDD" id="cd02440">
    <property type="entry name" value="AdoMet_MTases"/>
    <property type="match status" value="1"/>
</dbReference>
<feature type="domain" description="Methyltransferase FkbM" evidence="1">
    <location>
        <begin position="26"/>
        <end position="161"/>
    </location>
</feature>
<reference evidence="2 3" key="1">
    <citation type="submission" date="2019-10" db="EMBL/GenBank/DDBJ databases">
        <title>Sequencing and Assembly of Multiple Reported Metal-Biooxidizing Members of the Extremely Thermoacidophilic Archaeal Family Sulfolobaceae.</title>
        <authorList>
            <person name="Counts J.A."/>
            <person name="Kelly R.M."/>
        </authorList>
    </citation>
    <scope>NUCLEOTIDE SEQUENCE [LARGE SCALE GENOMIC DNA]</scope>
    <source>
        <strain evidence="2 3">DSM 6482</strain>
    </source>
</reference>
<dbReference type="Proteomes" id="UP000470772">
    <property type="component" value="Unassembled WGS sequence"/>
</dbReference>
<comment type="caution">
    <text evidence="2">The sequence shown here is derived from an EMBL/GenBank/DDBJ whole genome shotgun (WGS) entry which is preliminary data.</text>
</comment>
<dbReference type="InterPro" id="IPR052514">
    <property type="entry name" value="SAM-dependent_MTase"/>
</dbReference>
<dbReference type="InterPro" id="IPR006342">
    <property type="entry name" value="FkbM_mtfrase"/>
</dbReference>
<dbReference type="PANTHER" id="PTHR34203">
    <property type="entry name" value="METHYLTRANSFERASE, FKBM FAMILY PROTEIN"/>
    <property type="match status" value="1"/>
</dbReference>
<evidence type="ECO:0000313" key="2">
    <source>
        <dbReference type="EMBL" id="MUN28485.1"/>
    </source>
</evidence>
<dbReference type="NCBIfam" id="TIGR01444">
    <property type="entry name" value="fkbM_fam"/>
    <property type="match status" value="1"/>
</dbReference>
<dbReference type="Pfam" id="PF05050">
    <property type="entry name" value="Methyltransf_21"/>
    <property type="match status" value="1"/>
</dbReference>
<accession>A0A6A9QMJ0</accession>